<proteinExistence type="predicted"/>
<dbReference type="Proteomes" id="UP000664654">
    <property type="component" value="Unassembled WGS sequence"/>
</dbReference>
<name>A0A939DRL3_9ALTE</name>
<keyword evidence="7" id="KW-1185">Reference proteome</keyword>
<dbReference type="EMBL" id="JAFKCV010000012">
    <property type="protein sequence ID" value="MBN7826945.1"/>
    <property type="molecule type" value="Genomic_DNA"/>
</dbReference>
<evidence type="ECO:0000256" key="2">
    <source>
        <dbReference type="ARBA" id="ARBA00022692"/>
    </source>
</evidence>
<dbReference type="AlphaFoldDB" id="A0A939DRL3"/>
<reference evidence="6" key="1">
    <citation type="submission" date="2021-03" db="EMBL/GenBank/DDBJ databases">
        <title>novel species isolated from a fishpond in China.</title>
        <authorList>
            <person name="Lu H."/>
            <person name="Cai Z."/>
        </authorList>
    </citation>
    <scope>NUCLEOTIDE SEQUENCE</scope>
    <source>
        <strain evidence="6">JCM 30855</strain>
    </source>
</reference>
<dbReference type="Pfam" id="PF01124">
    <property type="entry name" value="MAPEG"/>
    <property type="match status" value="1"/>
</dbReference>
<keyword evidence="3 5" id="KW-1133">Transmembrane helix</keyword>
<evidence type="ECO:0000256" key="5">
    <source>
        <dbReference type="SAM" id="Phobius"/>
    </source>
</evidence>
<sequence length="128" mass="13746">MVTLFYAGLLTLLVVALSARVIVLRNRHRVAIGDGGNQELQLAIRAHGNTLEYIPLALVLMLMLESVNIGDSLLHGLGLLLLAGRLIHAYSIPARNLKLRVTGMILTFLMLLVSAGIGLGLAVTRLSL</sequence>
<feature type="transmembrane region" description="Helical" evidence="5">
    <location>
        <begin position="104"/>
        <end position="123"/>
    </location>
</feature>
<dbReference type="InterPro" id="IPR023352">
    <property type="entry name" value="MAPEG-like_dom_sf"/>
</dbReference>
<dbReference type="PANTHER" id="PTHR35814:SF1">
    <property type="entry name" value="GLUTATHIONE S-TRANSFERASE-RELATED"/>
    <property type="match status" value="1"/>
</dbReference>
<evidence type="ECO:0000256" key="4">
    <source>
        <dbReference type="ARBA" id="ARBA00023136"/>
    </source>
</evidence>
<evidence type="ECO:0000256" key="3">
    <source>
        <dbReference type="ARBA" id="ARBA00022989"/>
    </source>
</evidence>
<dbReference type="InterPro" id="IPR001129">
    <property type="entry name" value="Membr-assoc_MAPEG"/>
</dbReference>
<organism evidence="6 7">
    <name type="scientific">Bowmanella dokdonensis</name>
    <dbReference type="NCBI Taxonomy" id="751969"/>
    <lineage>
        <taxon>Bacteria</taxon>
        <taxon>Pseudomonadati</taxon>
        <taxon>Pseudomonadota</taxon>
        <taxon>Gammaproteobacteria</taxon>
        <taxon>Alteromonadales</taxon>
        <taxon>Alteromonadaceae</taxon>
        <taxon>Bowmanella</taxon>
    </lineage>
</organism>
<dbReference type="GO" id="GO:0016020">
    <property type="term" value="C:membrane"/>
    <property type="evidence" value="ECO:0007669"/>
    <property type="project" value="UniProtKB-SubCell"/>
</dbReference>
<keyword evidence="4 5" id="KW-0472">Membrane</keyword>
<keyword evidence="2 5" id="KW-0812">Transmembrane</keyword>
<gene>
    <name evidence="6" type="ORF">J0A66_17055</name>
</gene>
<comment type="caution">
    <text evidence="6">The sequence shown here is derived from an EMBL/GenBank/DDBJ whole genome shotgun (WGS) entry which is preliminary data.</text>
</comment>
<comment type="subcellular location">
    <subcellularLocation>
        <location evidence="1">Membrane</location>
    </subcellularLocation>
</comment>
<evidence type="ECO:0000313" key="7">
    <source>
        <dbReference type="Proteomes" id="UP000664654"/>
    </source>
</evidence>
<dbReference type="Gene3D" id="1.20.120.550">
    <property type="entry name" value="Membrane associated eicosanoid/glutathione metabolism-like domain"/>
    <property type="match status" value="1"/>
</dbReference>
<evidence type="ECO:0000313" key="6">
    <source>
        <dbReference type="EMBL" id="MBN7826945.1"/>
    </source>
</evidence>
<protein>
    <submittedName>
        <fullName evidence="6">MAPEG family protein</fullName>
    </submittedName>
</protein>
<dbReference type="RefSeq" id="WP_206575058.1">
    <property type="nucleotide sequence ID" value="NZ_JAFKCV010000012.1"/>
</dbReference>
<dbReference type="PANTHER" id="PTHR35814">
    <property type="match status" value="1"/>
</dbReference>
<dbReference type="SUPFAM" id="SSF161084">
    <property type="entry name" value="MAPEG domain-like"/>
    <property type="match status" value="1"/>
</dbReference>
<evidence type="ECO:0000256" key="1">
    <source>
        <dbReference type="ARBA" id="ARBA00004370"/>
    </source>
</evidence>
<accession>A0A939DRL3</accession>